<dbReference type="Proteomes" id="UP001144978">
    <property type="component" value="Unassembled WGS sequence"/>
</dbReference>
<accession>A0ACC1PZI4</accession>
<evidence type="ECO:0000313" key="2">
    <source>
        <dbReference type="Proteomes" id="UP001144978"/>
    </source>
</evidence>
<name>A0ACC1PZI4_9APHY</name>
<evidence type="ECO:0000313" key="1">
    <source>
        <dbReference type="EMBL" id="KAJ3003868.1"/>
    </source>
</evidence>
<reference evidence="1" key="1">
    <citation type="submission" date="2022-08" db="EMBL/GenBank/DDBJ databases">
        <title>Genome Sequence of Pycnoporus sanguineus.</title>
        <authorList>
            <person name="Buettner E."/>
        </authorList>
    </citation>
    <scope>NUCLEOTIDE SEQUENCE</scope>
    <source>
        <strain evidence="1">CG-C14</strain>
    </source>
</reference>
<sequence length="463" mass="51357">MWTDSFRDIGRYTAARLYNSHGTAVTCIGTHPSKFASFASSPSSKYTRDMASATALPRSMKPYYAPDENEQTINLERFFIAGDFVSGVGYGVHLVLWSSCALYLWKQRRRSWMMQALLGYISLLFLVETIFSIVQARTVQLVYIENRNYPGGPWSYFLATQSQPVNVIFYACIFVTTFLCDALMLWRNWVIWTAASSGRITAYVVNTFPLITLTASFVMGTLWTLQSSHPGLSMYSKQPMAYGTAYYTLSLGTNVVLTILIIMRLLTYRRALLEHLPAAHSQHYVSLISIIVESAALYSVFAVAFLVSYAINAPINQMWLAFAVSAQPIATYLIIYRVADGQAWSSQTLSSQTMSAVVFHPNSKSATLQPKHSTEGADRAAGGDLHSLAFNLQAENEELGGDDIDRGFDSRASVTPDHSTTQLIVGTAISIEESNFATRQIPRLDDTDDPGRPPVPNNDEAAH</sequence>
<comment type="caution">
    <text evidence="1">The sequence shown here is derived from an EMBL/GenBank/DDBJ whole genome shotgun (WGS) entry which is preliminary data.</text>
</comment>
<dbReference type="EMBL" id="JANSHE010001217">
    <property type="protein sequence ID" value="KAJ3003868.1"/>
    <property type="molecule type" value="Genomic_DNA"/>
</dbReference>
<proteinExistence type="predicted"/>
<gene>
    <name evidence="1" type="ORF">NUW54_g5087</name>
</gene>
<keyword evidence="2" id="KW-1185">Reference proteome</keyword>
<protein>
    <submittedName>
        <fullName evidence="1">Uncharacterized protein</fullName>
    </submittedName>
</protein>
<organism evidence="1 2">
    <name type="scientific">Trametes sanguinea</name>
    <dbReference type="NCBI Taxonomy" id="158606"/>
    <lineage>
        <taxon>Eukaryota</taxon>
        <taxon>Fungi</taxon>
        <taxon>Dikarya</taxon>
        <taxon>Basidiomycota</taxon>
        <taxon>Agaricomycotina</taxon>
        <taxon>Agaricomycetes</taxon>
        <taxon>Polyporales</taxon>
        <taxon>Polyporaceae</taxon>
        <taxon>Trametes</taxon>
    </lineage>
</organism>